<protein>
    <submittedName>
        <fullName evidence="1">Uncharacterized protein</fullName>
    </submittedName>
</protein>
<dbReference type="EMBL" id="CP093347">
    <property type="protein sequence ID" value="WOH00673.1"/>
    <property type="molecule type" value="Genomic_DNA"/>
</dbReference>
<name>A0A164YB49_DAUCS</name>
<gene>
    <name evidence="1" type="ORF">DCAR_0520046</name>
</gene>
<dbReference type="Proteomes" id="UP000077755">
    <property type="component" value="Chromosome 5"/>
</dbReference>
<organism evidence="1 2">
    <name type="scientific">Daucus carota subsp. sativus</name>
    <name type="common">Carrot</name>
    <dbReference type="NCBI Taxonomy" id="79200"/>
    <lineage>
        <taxon>Eukaryota</taxon>
        <taxon>Viridiplantae</taxon>
        <taxon>Streptophyta</taxon>
        <taxon>Embryophyta</taxon>
        <taxon>Tracheophyta</taxon>
        <taxon>Spermatophyta</taxon>
        <taxon>Magnoliopsida</taxon>
        <taxon>eudicotyledons</taxon>
        <taxon>Gunneridae</taxon>
        <taxon>Pentapetalae</taxon>
        <taxon>asterids</taxon>
        <taxon>campanulids</taxon>
        <taxon>Apiales</taxon>
        <taxon>Apiaceae</taxon>
        <taxon>Apioideae</taxon>
        <taxon>Scandiceae</taxon>
        <taxon>Daucinae</taxon>
        <taxon>Daucus</taxon>
        <taxon>Daucus sect. Daucus</taxon>
    </lineage>
</organism>
<accession>A0A164YB49</accession>
<keyword evidence="2" id="KW-1185">Reference proteome</keyword>
<reference evidence="1" key="1">
    <citation type="journal article" date="2016" name="Nat. Genet.">
        <title>A high-quality carrot genome assembly provides new insights into carotenoid accumulation and asterid genome evolution.</title>
        <authorList>
            <person name="Iorizzo M."/>
            <person name="Ellison S."/>
            <person name="Senalik D."/>
            <person name="Zeng P."/>
            <person name="Satapoomin P."/>
            <person name="Huang J."/>
            <person name="Bowman M."/>
            <person name="Iovene M."/>
            <person name="Sanseverino W."/>
            <person name="Cavagnaro P."/>
            <person name="Yildiz M."/>
            <person name="Macko-Podgorni A."/>
            <person name="Moranska E."/>
            <person name="Grzebelus E."/>
            <person name="Grzebelus D."/>
            <person name="Ashrafi H."/>
            <person name="Zheng Z."/>
            <person name="Cheng S."/>
            <person name="Spooner D."/>
            <person name="Van Deynze A."/>
            <person name="Simon P."/>
        </authorList>
    </citation>
    <scope>NUCLEOTIDE SEQUENCE</scope>
    <source>
        <tissue evidence="1">Leaf</tissue>
    </source>
</reference>
<proteinExistence type="predicted"/>
<sequence>MTQTQFLCFCYRGDNNSAETIANVLTSISFAVLGYKTPRTSNRYFTIKGCKRYLKTGVLGKSSYKPKDKDHVDMEVESDNISSLAIDQGKEVQDGGNDKLGTENKEEILTPTITEDHICLQYPNSDQSKLIYVVS</sequence>
<evidence type="ECO:0000313" key="1">
    <source>
        <dbReference type="EMBL" id="WOH00673.1"/>
    </source>
</evidence>
<reference evidence="1" key="2">
    <citation type="submission" date="2022-03" db="EMBL/GenBank/DDBJ databases">
        <title>Draft title - Genomic analysis of global carrot germplasm unveils the trajectory of domestication and the origin of high carotenoid orange carrot.</title>
        <authorList>
            <person name="Iorizzo M."/>
            <person name="Ellison S."/>
            <person name="Senalik D."/>
            <person name="Macko-Podgorni A."/>
            <person name="Grzebelus D."/>
            <person name="Bostan H."/>
            <person name="Rolling W."/>
            <person name="Curaba J."/>
            <person name="Simon P."/>
        </authorList>
    </citation>
    <scope>NUCLEOTIDE SEQUENCE</scope>
    <source>
        <tissue evidence="1">Leaf</tissue>
    </source>
</reference>
<evidence type="ECO:0000313" key="2">
    <source>
        <dbReference type="Proteomes" id="UP000077755"/>
    </source>
</evidence>
<dbReference type="AlphaFoldDB" id="A0A164YB49"/>
<dbReference type="Gramene" id="KZM94247">
    <property type="protein sequence ID" value="KZM94247"/>
    <property type="gene ID" value="DCAR_017490"/>
</dbReference>